<dbReference type="OrthoDB" id="195103at2759"/>
<dbReference type="PANTHER" id="PTHR48064">
    <property type="entry name" value="OS01G0750400 PROTEIN"/>
    <property type="match status" value="1"/>
</dbReference>
<feature type="transmembrane region" description="Helical" evidence="6">
    <location>
        <begin position="200"/>
        <end position="224"/>
    </location>
</feature>
<dbReference type="GO" id="GO:0016020">
    <property type="term" value="C:membrane"/>
    <property type="evidence" value="ECO:0007669"/>
    <property type="project" value="UniProtKB-SubCell"/>
</dbReference>
<proteinExistence type="predicted"/>
<dbReference type="InterPro" id="IPR032675">
    <property type="entry name" value="LRR_dom_sf"/>
</dbReference>
<evidence type="ECO:0000256" key="5">
    <source>
        <dbReference type="SAM" id="MobiDB-lite"/>
    </source>
</evidence>
<feature type="region of interest" description="Disordered" evidence="5">
    <location>
        <begin position="1"/>
        <end position="70"/>
    </location>
</feature>
<evidence type="ECO:0000256" key="1">
    <source>
        <dbReference type="ARBA" id="ARBA00004370"/>
    </source>
</evidence>
<dbReference type="AlphaFoldDB" id="A0A9N8HYG5"/>
<dbReference type="EMBL" id="CAICTM010001989">
    <property type="protein sequence ID" value="CAB9527413.1"/>
    <property type="molecule type" value="Genomic_DNA"/>
</dbReference>
<accession>A0A9N8HYG5</accession>
<evidence type="ECO:0000313" key="7">
    <source>
        <dbReference type="EMBL" id="CAB9527413.1"/>
    </source>
</evidence>
<organism evidence="7 8">
    <name type="scientific">Seminavis robusta</name>
    <dbReference type="NCBI Taxonomy" id="568900"/>
    <lineage>
        <taxon>Eukaryota</taxon>
        <taxon>Sar</taxon>
        <taxon>Stramenopiles</taxon>
        <taxon>Ochrophyta</taxon>
        <taxon>Bacillariophyta</taxon>
        <taxon>Bacillariophyceae</taxon>
        <taxon>Bacillariophycidae</taxon>
        <taxon>Naviculales</taxon>
        <taxon>Naviculaceae</taxon>
        <taxon>Seminavis</taxon>
    </lineage>
</organism>
<keyword evidence="7" id="KW-0808">Transferase</keyword>
<keyword evidence="7" id="KW-0418">Kinase</keyword>
<keyword evidence="6" id="KW-1133">Transmembrane helix</keyword>
<keyword evidence="8" id="KW-1185">Reference proteome</keyword>
<dbReference type="PANTHER" id="PTHR48064:SF6">
    <property type="entry name" value="RECEPTOR-LIKE PROTEIN KINASE 2"/>
    <property type="match status" value="1"/>
</dbReference>
<dbReference type="Proteomes" id="UP001153069">
    <property type="component" value="Unassembled WGS sequence"/>
</dbReference>
<sequence length="621" mass="68111">MEPSAAQKDDEEEVMDGVANDMEVELKKLEVFELDLQQGEDQQSKREETGRHHPSTPGEKSTGEETREEEIGDEYILKVVQDQTTNQHQVTTSTTLSTECGIEDELAFPQPRLTCGQNLPDMATMYPGAYAVAPGTDIQRITTLSRSILGPTASSDELSVADSSDEGLAVANKVEETEEPTQFARPNNTHRKNGSTSMNLMILVLIGGLPMVGVIVGSICGAGLCSNKEGDVETQAPTSFRYFVLEDFQNRIEEAFGPDYFYNNDEPEPNQPKIKALDWIVFEDPLQLNPDASNLLQRFILSLTYFQTSRKSDWLTCSPSTTANDETCWIQILDWESLASRWLMGAHECHWAGISCDGEKNITQLQFRDNGLNGPLPTELASLPALEKIDFYGNQLTGLVPSMYGSFLSLSSLNLANSQLSGSIPFELFRNELSLLSLGNNSLTGTVPTEVGRFDGIALHFGSNSLSGSIPTELFQTGKGSDLRIFLHDNKLTGTLPTEIGALHGHNQLLVYLQGNPLHGTIPSEIGLLKGSLGELDISWTNMDGALPEELFTECTNLFLLRASNCGLTGTISTGLQRWTRLNTFDISNNKFHGTIPSQLSALTSLGRQAQSRLLLLYSVL</sequence>
<comment type="caution">
    <text evidence="7">The sequence shown here is derived from an EMBL/GenBank/DDBJ whole genome shotgun (WGS) entry which is preliminary data.</text>
</comment>
<evidence type="ECO:0000256" key="6">
    <source>
        <dbReference type="SAM" id="Phobius"/>
    </source>
</evidence>
<protein>
    <submittedName>
        <fullName evidence="7">LRR receptor-like serine threonine-protein kinase</fullName>
    </submittedName>
</protein>
<dbReference type="InterPro" id="IPR001611">
    <property type="entry name" value="Leu-rich_rpt"/>
</dbReference>
<keyword evidence="4 6" id="KW-0472">Membrane</keyword>
<evidence type="ECO:0000256" key="4">
    <source>
        <dbReference type="ARBA" id="ARBA00023136"/>
    </source>
</evidence>
<feature type="compositionally biased region" description="Basic and acidic residues" evidence="5">
    <location>
        <begin position="42"/>
        <end position="51"/>
    </location>
</feature>
<dbReference type="SUPFAM" id="SSF52058">
    <property type="entry name" value="L domain-like"/>
    <property type="match status" value="1"/>
</dbReference>
<evidence type="ECO:0000256" key="3">
    <source>
        <dbReference type="ARBA" id="ARBA00022737"/>
    </source>
</evidence>
<evidence type="ECO:0000256" key="2">
    <source>
        <dbReference type="ARBA" id="ARBA00022729"/>
    </source>
</evidence>
<comment type="subcellular location">
    <subcellularLocation>
        <location evidence="1">Membrane</location>
    </subcellularLocation>
</comment>
<dbReference type="GO" id="GO:0016301">
    <property type="term" value="F:kinase activity"/>
    <property type="evidence" value="ECO:0007669"/>
    <property type="project" value="UniProtKB-KW"/>
</dbReference>
<name>A0A9N8HYG5_9STRA</name>
<dbReference type="InterPro" id="IPR053038">
    <property type="entry name" value="RLP_Defense"/>
</dbReference>
<keyword evidence="2" id="KW-0732">Signal</keyword>
<evidence type="ECO:0000313" key="8">
    <source>
        <dbReference type="Proteomes" id="UP001153069"/>
    </source>
</evidence>
<dbReference type="Pfam" id="PF00560">
    <property type="entry name" value="LRR_1"/>
    <property type="match status" value="1"/>
</dbReference>
<dbReference type="Gene3D" id="3.80.10.10">
    <property type="entry name" value="Ribonuclease Inhibitor"/>
    <property type="match status" value="2"/>
</dbReference>
<reference evidence="7" key="1">
    <citation type="submission" date="2020-06" db="EMBL/GenBank/DDBJ databases">
        <authorList>
            <consortium name="Plant Systems Biology data submission"/>
        </authorList>
    </citation>
    <scope>NUCLEOTIDE SEQUENCE</scope>
    <source>
        <strain evidence="7">D6</strain>
    </source>
</reference>
<gene>
    <name evidence="7" type="ORF">SEMRO_1991_G309810.1</name>
</gene>
<dbReference type="FunFam" id="3.80.10.10:FF:000400">
    <property type="entry name" value="Nuclear pore complex protein NUP107"/>
    <property type="match status" value="1"/>
</dbReference>
<keyword evidence="6" id="KW-0812">Transmembrane</keyword>
<keyword evidence="3" id="KW-0677">Repeat</keyword>
<keyword evidence="7" id="KW-0675">Receptor</keyword>